<gene>
    <name evidence="1" type="ORF">J3U87_26980</name>
</gene>
<sequence>MINLFVAFFAFAFSPPPSQVVPFPDQDDIRLQFFSSPGYDGKVFFFAPHENEKVVNDYLAEKVVRERGHLLILRQHGERHLTLTVNEGRYELDPNRMFTSAGAASSLLRLNEGLTREHPDFEPTMARALAIGHWVVGHMNDLKRGTVVVAIHNNTDGYDDDGKGGIGTVSMERYQKKLDKGAKYIAKLHHGTHDEDDLFFINRKRDFRKLRKWGYNIVLQHRQVATLPDEDDGSLSVFAEMKKVRYINIEAQRREGCDHLDVQKKMVDRVFRIVF</sequence>
<evidence type="ECO:0000313" key="2">
    <source>
        <dbReference type="Proteomes" id="UP000663929"/>
    </source>
</evidence>
<reference evidence="1" key="1">
    <citation type="submission" date="2021-03" db="EMBL/GenBank/DDBJ databases">
        <title>Acanthopleuribacteraceae sp. M133.</title>
        <authorList>
            <person name="Wang G."/>
        </authorList>
    </citation>
    <scope>NUCLEOTIDE SEQUENCE</scope>
    <source>
        <strain evidence="1">M133</strain>
    </source>
</reference>
<evidence type="ECO:0000313" key="1">
    <source>
        <dbReference type="EMBL" id="QTD49246.1"/>
    </source>
</evidence>
<name>A0A8A4TH40_SULCO</name>
<keyword evidence="2" id="KW-1185">Reference proteome</keyword>
<dbReference type="KEGG" id="scor:J3U87_26980"/>
<dbReference type="AlphaFoldDB" id="A0A8A4TH40"/>
<dbReference type="Proteomes" id="UP000663929">
    <property type="component" value="Chromosome"/>
</dbReference>
<proteinExistence type="predicted"/>
<dbReference type="RefSeq" id="WP_237378887.1">
    <property type="nucleotide sequence ID" value="NZ_CP071793.1"/>
</dbReference>
<dbReference type="EMBL" id="CP071793">
    <property type="protein sequence ID" value="QTD49246.1"/>
    <property type="molecule type" value="Genomic_DNA"/>
</dbReference>
<protein>
    <recommendedName>
        <fullName evidence="3">N-acetylmuramoyl-L-alanine amidase</fullName>
    </recommendedName>
</protein>
<accession>A0A8A4TH40</accession>
<evidence type="ECO:0008006" key="3">
    <source>
        <dbReference type="Google" id="ProtNLM"/>
    </source>
</evidence>
<organism evidence="1 2">
    <name type="scientific">Sulfidibacter corallicola</name>
    <dbReference type="NCBI Taxonomy" id="2818388"/>
    <lineage>
        <taxon>Bacteria</taxon>
        <taxon>Pseudomonadati</taxon>
        <taxon>Acidobacteriota</taxon>
        <taxon>Holophagae</taxon>
        <taxon>Acanthopleuribacterales</taxon>
        <taxon>Acanthopleuribacteraceae</taxon>
        <taxon>Sulfidibacter</taxon>
    </lineage>
</organism>